<sequence>MGVLHVKDVSAAYRKNTVLKNVSFDVEEGSLTGIVGPNGAGKSTLIKTLLNLHPRLAGDVTFFNSDFKKEKTRVGYVPQRGSVDWDFPTDALDVVLMGLYGRIGWLKWPMKRHKDKAMEALKKVGMQDYAKRQISQLSGGQQQRVFLARALIQEADLYFMDEPLAGVDAATERAIMDILKQLREAGKTVLVVHHDLQTVADYFDHVLFLNKTVIAHGTTETTFTSDNIAKAYGGAVQFMKEGAANVHSAIH</sequence>
<dbReference type="GO" id="GO:0005524">
    <property type="term" value="F:ATP binding"/>
    <property type="evidence" value="ECO:0007669"/>
    <property type="project" value="UniProtKB-KW"/>
</dbReference>
<evidence type="ECO:0000256" key="1">
    <source>
        <dbReference type="ARBA" id="ARBA00005417"/>
    </source>
</evidence>
<dbReference type="Gene3D" id="3.40.50.300">
    <property type="entry name" value="P-loop containing nucleotide triphosphate hydrolases"/>
    <property type="match status" value="1"/>
</dbReference>
<evidence type="ECO:0000256" key="4">
    <source>
        <dbReference type="ARBA" id="ARBA00022840"/>
    </source>
</evidence>
<comment type="caution">
    <text evidence="6">The sequence shown here is derived from an EMBL/GenBank/DDBJ whole genome shotgun (WGS) entry which is preliminary data.</text>
</comment>
<keyword evidence="4 6" id="KW-0067">ATP-binding</keyword>
<dbReference type="CDD" id="cd03235">
    <property type="entry name" value="ABC_Metallic_Cations"/>
    <property type="match status" value="1"/>
</dbReference>
<feature type="domain" description="ABC transporter" evidence="5">
    <location>
        <begin position="4"/>
        <end position="236"/>
    </location>
</feature>
<evidence type="ECO:0000256" key="3">
    <source>
        <dbReference type="ARBA" id="ARBA00022741"/>
    </source>
</evidence>
<dbReference type="InterPro" id="IPR017871">
    <property type="entry name" value="ABC_transporter-like_CS"/>
</dbReference>
<dbReference type="RefSeq" id="WP_035418979.1">
    <property type="nucleotide sequence ID" value="NZ_JAFBCV010000015.1"/>
</dbReference>
<reference evidence="6" key="1">
    <citation type="submission" date="2021-01" db="EMBL/GenBank/DDBJ databases">
        <title>Genomic Encyclopedia of Type Strains, Phase IV (KMG-IV): sequencing the most valuable type-strain genomes for metagenomic binning, comparative biology and taxonomic classification.</title>
        <authorList>
            <person name="Goeker M."/>
        </authorList>
    </citation>
    <scope>NUCLEOTIDE SEQUENCE</scope>
    <source>
        <strain evidence="6">DSM 21943</strain>
    </source>
</reference>
<comment type="similarity">
    <text evidence="1">Belongs to the ABC transporter superfamily.</text>
</comment>
<keyword evidence="2" id="KW-0813">Transport</keyword>
<protein>
    <submittedName>
        <fullName evidence="6">Manganese/zinc/iron transport system ATP-binding protein</fullName>
    </submittedName>
</protein>
<dbReference type="Pfam" id="PF00005">
    <property type="entry name" value="ABC_tran"/>
    <property type="match status" value="1"/>
</dbReference>
<evidence type="ECO:0000256" key="2">
    <source>
        <dbReference type="ARBA" id="ARBA00022448"/>
    </source>
</evidence>
<dbReference type="PROSITE" id="PS50893">
    <property type="entry name" value="ABC_TRANSPORTER_2"/>
    <property type="match status" value="1"/>
</dbReference>
<dbReference type="SMART" id="SM00382">
    <property type="entry name" value="AAA"/>
    <property type="match status" value="1"/>
</dbReference>
<keyword evidence="7" id="KW-1185">Reference proteome</keyword>
<dbReference type="InterPro" id="IPR027417">
    <property type="entry name" value="P-loop_NTPase"/>
</dbReference>
<dbReference type="SUPFAM" id="SSF52540">
    <property type="entry name" value="P-loop containing nucleoside triphosphate hydrolases"/>
    <property type="match status" value="1"/>
</dbReference>
<proteinExistence type="inferred from homology"/>
<name>A0ABS2T1H0_9BACI</name>
<dbReference type="InterPro" id="IPR003439">
    <property type="entry name" value="ABC_transporter-like_ATP-bd"/>
</dbReference>
<dbReference type="PANTHER" id="PTHR42734:SF5">
    <property type="entry name" value="IRON TRANSPORT SYSTEM ATP-BINDING PROTEIN HI_0361-RELATED"/>
    <property type="match status" value="1"/>
</dbReference>
<dbReference type="EMBL" id="JAFBCV010000015">
    <property type="protein sequence ID" value="MBM7840549.1"/>
    <property type="molecule type" value="Genomic_DNA"/>
</dbReference>
<evidence type="ECO:0000313" key="7">
    <source>
        <dbReference type="Proteomes" id="UP001179280"/>
    </source>
</evidence>
<dbReference type="Proteomes" id="UP001179280">
    <property type="component" value="Unassembled WGS sequence"/>
</dbReference>
<dbReference type="InterPro" id="IPR050153">
    <property type="entry name" value="Metal_Ion_Import_ABC"/>
</dbReference>
<evidence type="ECO:0000313" key="6">
    <source>
        <dbReference type="EMBL" id="MBM7840549.1"/>
    </source>
</evidence>
<dbReference type="PANTHER" id="PTHR42734">
    <property type="entry name" value="METAL TRANSPORT SYSTEM ATP-BINDING PROTEIN TM_0124-RELATED"/>
    <property type="match status" value="1"/>
</dbReference>
<gene>
    <name evidence="6" type="ORF">JOC54_003842</name>
</gene>
<organism evidence="6 7">
    <name type="scientific">Shouchella xiaoxiensis</name>
    <dbReference type="NCBI Taxonomy" id="766895"/>
    <lineage>
        <taxon>Bacteria</taxon>
        <taxon>Bacillati</taxon>
        <taxon>Bacillota</taxon>
        <taxon>Bacilli</taxon>
        <taxon>Bacillales</taxon>
        <taxon>Bacillaceae</taxon>
        <taxon>Shouchella</taxon>
    </lineage>
</organism>
<dbReference type="PROSITE" id="PS00211">
    <property type="entry name" value="ABC_TRANSPORTER_1"/>
    <property type="match status" value="1"/>
</dbReference>
<keyword evidence="3" id="KW-0547">Nucleotide-binding</keyword>
<dbReference type="InterPro" id="IPR003593">
    <property type="entry name" value="AAA+_ATPase"/>
</dbReference>
<evidence type="ECO:0000259" key="5">
    <source>
        <dbReference type="PROSITE" id="PS50893"/>
    </source>
</evidence>
<accession>A0ABS2T1H0</accession>